<feature type="compositionally biased region" description="Polar residues" evidence="1">
    <location>
        <begin position="67"/>
        <end position="76"/>
    </location>
</feature>
<protein>
    <submittedName>
        <fullName evidence="3">Uncharacterized protein</fullName>
    </submittedName>
</protein>
<feature type="transmembrane region" description="Helical" evidence="2">
    <location>
        <begin position="40"/>
        <end position="61"/>
    </location>
</feature>
<evidence type="ECO:0000313" key="4">
    <source>
        <dbReference type="Proteomes" id="UP000241118"/>
    </source>
</evidence>
<keyword evidence="2" id="KW-0472">Membrane</keyword>
<evidence type="ECO:0000256" key="1">
    <source>
        <dbReference type="SAM" id="MobiDB-lite"/>
    </source>
</evidence>
<sequence length="273" mass="28080">MTDLRALNDAFEELERRADAATAARPFDLPHRNRAQASRLVPMALAAAAVAGLVTGAVLLVPNNDPGTQAAQPGGSTTTAPITTTTATPPPPAYDNPELLAERFRAVLGDLATFTVTETGPGASVMTLPDRPITTTAATATAPTTTAPSTTGPQQPKTIGSSIVGTLTSAGVTGGFDLLMYPGLGRDGAWCDAPDEPSCSVRELPDGSSLATSQVALESGGVTHQISLVRPDGLVFVMHVSNRQSPKGSGPVLGTHPPLTVEQLVRIATSDRW</sequence>
<name>A0A2P8IH57_SACCR</name>
<reference evidence="3 4" key="1">
    <citation type="submission" date="2018-03" db="EMBL/GenBank/DDBJ databases">
        <title>Genomic Encyclopedia of Type Strains, Phase III (KMG-III): the genomes of soil and plant-associated and newly described type strains.</title>
        <authorList>
            <person name="Whitman W."/>
        </authorList>
    </citation>
    <scope>NUCLEOTIDE SEQUENCE [LARGE SCALE GENOMIC DNA]</scope>
    <source>
        <strain evidence="3 4">CGMCC 4.7097</strain>
    </source>
</reference>
<evidence type="ECO:0000256" key="2">
    <source>
        <dbReference type="SAM" id="Phobius"/>
    </source>
</evidence>
<organism evidence="3 4">
    <name type="scientific">Saccharothrix carnea</name>
    <dbReference type="NCBI Taxonomy" id="1280637"/>
    <lineage>
        <taxon>Bacteria</taxon>
        <taxon>Bacillati</taxon>
        <taxon>Actinomycetota</taxon>
        <taxon>Actinomycetes</taxon>
        <taxon>Pseudonocardiales</taxon>
        <taxon>Pseudonocardiaceae</taxon>
        <taxon>Saccharothrix</taxon>
    </lineage>
</organism>
<keyword evidence="4" id="KW-1185">Reference proteome</keyword>
<dbReference type="AlphaFoldDB" id="A0A2P8IH57"/>
<keyword evidence="2" id="KW-0812">Transmembrane</keyword>
<dbReference type="OrthoDB" id="3686068at2"/>
<feature type="region of interest" description="Disordered" evidence="1">
    <location>
        <begin position="67"/>
        <end position="94"/>
    </location>
</feature>
<dbReference type="RefSeq" id="WP_106614654.1">
    <property type="nucleotide sequence ID" value="NZ_PYAX01000002.1"/>
</dbReference>
<evidence type="ECO:0000313" key="3">
    <source>
        <dbReference type="EMBL" id="PSL57786.1"/>
    </source>
</evidence>
<feature type="region of interest" description="Disordered" evidence="1">
    <location>
        <begin position="138"/>
        <end position="158"/>
    </location>
</feature>
<comment type="caution">
    <text evidence="3">The sequence shown here is derived from an EMBL/GenBank/DDBJ whole genome shotgun (WGS) entry which is preliminary data.</text>
</comment>
<accession>A0A2P8IH57</accession>
<feature type="compositionally biased region" description="Low complexity" evidence="1">
    <location>
        <begin position="77"/>
        <end position="87"/>
    </location>
</feature>
<dbReference type="EMBL" id="PYAX01000002">
    <property type="protein sequence ID" value="PSL57786.1"/>
    <property type="molecule type" value="Genomic_DNA"/>
</dbReference>
<keyword evidence="2" id="KW-1133">Transmembrane helix</keyword>
<feature type="compositionally biased region" description="Low complexity" evidence="1">
    <location>
        <begin position="138"/>
        <end position="151"/>
    </location>
</feature>
<gene>
    <name evidence="3" type="ORF">B0I31_102765</name>
</gene>
<dbReference type="Proteomes" id="UP000241118">
    <property type="component" value="Unassembled WGS sequence"/>
</dbReference>
<proteinExistence type="predicted"/>